<feature type="transmembrane region" description="Helical" evidence="1">
    <location>
        <begin position="12"/>
        <end position="30"/>
    </location>
</feature>
<keyword evidence="1" id="KW-1133">Transmembrane helix</keyword>
<reference evidence="2 3" key="1">
    <citation type="submission" date="2018-07" db="EMBL/GenBank/DDBJ databases">
        <title>Brachybacteriurn paraconglorneratum KCTC 9916.</title>
        <authorList>
            <person name="Li Y."/>
        </authorList>
    </citation>
    <scope>NUCLEOTIDE SEQUENCE [LARGE SCALE GENOMIC DNA]</scope>
    <source>
        <strain evidence="2 3">KCTC 9916</strain>
    </source>
</reference>
<gene>
    <name evidence="2" type="ORF">DS079_06520</name>
</gene>
<protein>
    <submittedName>
        <fullName evidence="2">Uncharacterized protein</fullName>
    </submittedName>
</protein>
<name>A0A3R8RZF7_9MICO</name>
<sequence>MAMNERGAARGHVATVAYVMCFMYVMYVDFFDDSPARGRTVGVRWRVVGDVGPPHLANTP</sequence>
<evidence type="ECO:0000313" key="2">
    <source>
        <dbReference type="EMBL" id="RRR19278.1"/>
    </source>
</evidence>
<evidence type="ECO:0000256" key="1">
    <source>
        <dbReference type="SAM" id="Phobius"/>
    </source>
</evidence>
<dbReference type="AlphaFoldDB" id="A0A3R8RZF7"/>
<keyword evidence="1" id="KW-0472">Membrane</keyword>
<dbReference type="EMBL" id="QOCI01000003">
    <property type="protein sequence ID" value="RRR19278.1"/>
    <property type="molecule type" value="Genomic_DNA"/>
</dbReference>
<organism evidence="2 3">
    <name type="scientific">Brachybacterium paraconglomeratum</name>
    <dbReference type="NCBI Taxonomy" id="173362"/>
    <lineage>
        <taxon>Bacteria</taxon>
        <taxon>Bacillati</taxon>
        <taxon>Actinomycetota</taxon>
        <taxon>Actinomycetes</taxon>
        <taxon>Micrococcales</taxon>
        <taxon>Dermabacteraceae</taxon>
        <taxon>Brachybacterium</taxon>
    </lineage>
</organism>
<accession>A0A3R8RZF7</accession>
<dbReference type="Proteomes" id="UP000274327">
    <property type="component" value="Unassembled WGS sequence"/>
</dbReference>
<proteinExistence type="predicted"/>
<keyword evidence="3" id="KW-1185">Reference proteome</keyword>
<comment type="caution">
    <text evidence="2">The sequence shown here is derived from an EMBL/GenBank/DDBJ whole genome shotgun (WGS) entry which is preliminary data.</text>
</comment>
<keyword evidence="1" id="KW-0812">Transmembrane</keyword>
<evidence type="ECO:0000313" key="3">
    <source>
        <dbReference type="Proteomes" id="UP000274327"/>
    </source>
</evidence>